<dbReference type="InterPro" id="IPR007684">
    <property type="entry name" value="Znf_Ogr/Delta"/>
</dbReference>
<name>A0A291N663_SPHYA</name>
<feature type="domain" description="Zinc finger Ogr/Delta-type" evidence="2">
    <location>
        <begin position="8"/>
        <end position="51"/>
    </location>
</feature>
<dbReference type="Pfam" id="PF04606">
    <property type="entry name" value="Ogr_Delta"/>
    <property type="match status" value="1"/>
</dbReference>
<evidence type="ECO:0000313" key="3">
    <source>
        <dbReference type="EMBL" id="ATI81443.1"/>
    </source>
</evidence>
<dbReference type="AlphaFoldDB" id="A0A291N663"/>
<dbReference type="EMBL" id="CP023741">
    <property type="protein sequence ID" value="ATI81443.1"/>
    <property type="molecule type" value="Genomic_DNA"/>
</dbReference>
<proteinExistence type="predicted"/>
<sequence>MSGLPHMTCPACGGRAHSRAVGKHSTLYRELYYRCRNPDACGHEFVVEMVAVRSTKASRFPTPIAVLPMTTWHAAANDRADNDNGPPSEPADAVISLT</sequence>
<feature type="region of interest" description="Disordered" evidence="1">
    <location>
        <begin position="76"/>
        <end position="98"/>
    </location>
</feature>
<evidence type="ECO:0000259" key="2">
    <source>
        <dbReference type="Pfam" id="PF04606"/>
    </source>
</evidence>
<protein>
    <submittedName>
        <fullName evidence="4">Transcriptional regulator</fullName>
    </submittedName>
</protein>
<dbReference type="RefSeq" id="WP_097384352.1">
    <property type="nucleotide sequence ID" value="NZ_CP023741.1"/>
</dbReference>
<accession>A0A291N663</accession>
<dbReference type="GeneID" id="57780068"/>
<evidence type="ECO:0000313" key="5">
    <source>
        <dbReference type="Proteomes" id="UP000219422"/>
    </source>
</evidence>
<dbReference type="Proteomes" id="UP000219422">
    <property type="component" value="Chromosome"/>
</dbReference>
<organism evidence="4 5">
    <name type="scientific">Sphingobium yanoikuyae</name>
    <name type="common">Sphingomonas yanoikuyae</name>
    <dbReference type="NCBI Taxonomy" id="13690"/>
    <lineage>
        <taxon>Bacteria</taxon>
        <taxon>Pseudomonadati</taxon>
        <taxon>Pseudomonadota</taxon>
        <taxon>Alphaproteobacteria</taxon>
        <taxon>Sphingomonadales</taxon>
        <taxon>Sphingomonadaceae</taxon>
        <taxon>Sphingobium</taxon>
    </lineage>
</organism>
<dbReference type="KEGG" id="sya:A6768_16555"/>
<gene>
    <name evidence="3" type="ORF">A6768_16555</name>
    <name evidence="4" type="ORF">A6768_24725</name>
</gene>
<reference evidence="4 5" key="1">
    <citation type="submission" date="2017-10" db="EMBL/GenBank/DDBJ databases">
        <title>Sphingobium yanoikuyae S72.</title>
        <authorList>
            <person name="Sanchez E."/>
            <person name="Bustos P."/>
            <person name="Mendoza P."/>
            <person name="Guo X."/>
            <person name="Mendoza A."/>
        </authorList>
    </citation>
    <scope>NUCLEOTIDE SEQUENCE [LARGE SCALE GENOMIC DNA]</scope>
    <source>
        <strain evidence="4 5">S72</strain>
    </source>
</reference>
<dbReference type="KEGG" id="sya:A6768_24725"/>
<evidence type="ECO:0000313" key="4">
    <source>
        <dbReference type="EMBL" id="ATI82887.1"/>
    </source>
</evidence>
<evidence type="ECO:0000256" key="1">
    <source>
        <dbReference type="SAM" id="MobiDB-lite"/>
    </source>
</evidence>
<dbReference type="EMBL" id="CP023741">
    <property type="protein sequence ID" value="ATI82887.1"/>
    <property type="molecule type" value="Genomic_DNA"/>
</dbReference>